<reference evidence="1 2" key="1">
    <citation type="submission" date="2017-08" db="EMBL/GenBank/DDBJ databases">
        <title>Infants hospitalized years apart are colonized by the same room-sourced microbial strains.</title>
        <authorList>
            <person name="Brooks B."/>
            <person name="Olm M.R."/>
            <person name="Firek B.A."/>
            <person name="Baker R."/>
            <person name="Thomas B.C."/>
            <person name="Morowitz M.J."/>
            <person name="Banfield J.F."/>
        </authorList>
    </citation>
    <scope>NUCLEOTIDE SEQUENCE [LARGE SCALE GENOMIC DNA]</scope>
    <source>
        <strain evidence="1">S2_005_002_R2_34</strain>
    </source>
</reference>
<dbReference type="EMBL" id="QFPW01000002">
    <property type="protein sequence ID" value="PZQ51245.1"/>
    <property type="molecule type" value="Genomic_DNA"/>
</dbReference>
<dbReference type="Proteomes" id="UP000249185">
    <property type="component" value="Unassembled WGS sequence"/>
</dbReference>
<dbReference type="AlphaFoldDB" id="A0A2W5NK68"/>
<dbReference type="InterPro" id="IPR036514">
    <property type="entry name" value="SGNH_hydro_sf"/>
</dbReference>
<organism evidence="1 2">
    <name type="scientific">Rhodovulum sulfidophilum</name>
    <name type="common">Rhodobacter sulfidophilus</name>
    <dbReference type="NCBI Taxonomy" id="35806"/>
    <lineage>
        <taxon>Bacteria</taxon>
        <taxon>Pseudomonadati</taxon>
        <taxon>Pseudomonadota</taxon>
        <taxon>Alphaproteobacteria</taxon>
        <taxon>Rhodobacterales</taxon>
        <taxon>Paracoccaceae</taxon>
        <taxon>Rhodovulum</taxon>
    </lineage>
</organism>
<evidence type="ECO:0000313" key="2">
    <source>
        <dbReference type="Proteomes" id="UP000249185"/>
    </source>
</evidence>
<sequence>MMHLGISIERLPLPGSPPAPEATAGVVAFWGDSFAEGSSGGGAVSAYDSLQPTLRRYLLATGTGYRTVNHAVPGAGSDATATAWLARAAHRAYNYVATGRNDATRPASYILANIDRILAARVAGEIVILGSVHNLNNGAESPGSEGHAKWTEVNAGLAARADGATVFFADHRARAVYEHNTEWPEDVARAANDLPSASLVVSAEDALHLNARGCEMQARVVLGCVLAHRALSAPLSNLLANPDFAAGATTGWTAAAGTVLTASGGVVAVSGGAAFKGLAQQALTAGAAGRKFFATWDVPAVATGGGAGLSVRLRESAGGGALHAVQDAPYARRTKGMFLAAEPNTAGLALQFEAINNAALTWSLAKPALREAYPQVIPSYAPEALVAPSLSGAPSVGAAVTGDPGSWDGYPEPTISHRWLVDGAPVPGGLSFTPDAALEGRTLALEVTAASVAGTVVRVTDPAVILPAQPLVNETFASLAGWSAGAGNAISLVGGRLRCANNGASWTKSFRTAAIPCVAGARYRLRYDFLKTGHNGVLRIGWAQDGEDVRLPVSASGTGLTHAFTAGAASMHLSVACDSAATSAYCDWDNIVIERI</sequence>
<dbReference type="SUPFAM" id="SSF52266">
    <property type="entry name" value="SGNH hydrolase"/>
    <property type="match status" value="1"/>
</dbReference>
<name>A0A2W5NK68_RHOSU</name>
<dbReference type="Gene3D" id="3.40.50.1110">
    <property type="entry name" value="SGNH hydrolase"/>
    <property type="match status" value="1"/>
</dbReference>
<dbReference type="Gene3D" id="2.60.40.2700">
    <property type="match status" value="1"/>
</dbReference>
<dbReference type="GO" id="GO:0016788">
    <property type="term" value="F:hydrolase activity, acting on ester bonds"/>
    <property type="evidence" value="ECO:0007669"/>
    <property type="project" value="UniProtKB-ARBA"/>
</dbReference>
<comment type="caution">
    <text evidence="1">The sequence shown here is derived from an EMBL/GenBank/DDBJ whole genome shotgun (WGS) entry which is preliminary data.</text>
</comment>
<protein>
    <submittedName>
        <fullName evidence="1">Uncharacterized protein</fullName>
    </submittedName>
</protein>
<evidence type="ECO:0000313" key="1">
    <source>
        <dbReference type="EMBL" id="PZQ51245.1"/>
    </source>
</evidence>
<gene>
    <name evidence="1" type="ORF">DI556_03480</name>
</gene>
<proteinExistence type="predicted"/>
<accession>A0A2W5NK68</accession>
<dbReference type="CDD" id="cd00229">
    <property type="entry name" value="SGNH_hydrolase"/>
    <property type="match status" value="1"/>
</dbReference>